<dbReference type="EMBL" id="CP076643">
    <property type="protein sequence ID" value="QXO18323.1"/>
    <property type="molecule type" value="Genomic_DNA"/>
</dbReference>
<dbReference type="RefSeq" id="WP_136482928.1">
    <property type="nucleotide sequence ID" value="NZ_CP076643.1"/>
</dbReference>
<proteinExistence type="inferred from homology"/>
<evidence type="ECO:0000313" key="13">
    <source>
        <dbReference type="Proteomes" id="UP000694232"/>
    </source>
</evidence>
<dbReference type="SUPFAM" id="SSF48208">
    <property type="entry name" value="Six-hairpin glycosidases"/>
    <property type="match status" value="1"/>
</dbReference>
<dbReference type="InterPro" id="IPR012341">
    <property type="entry name" value="6hp_glycosidase-like_sf"/>
</dbReference>
<dbReference type="PROSITE" id="PS00698">
    <property type="entry name" value="GH9_3"/>
    <property type="match status" value="1"/>
</dbReference>
<evidence type="ECO:0000256" key="5">
    <source>
        <dbReference type="ARBA" id="ARBA00023326"/>
    </source>
</evidence>
<feature type="chain" id="PRO_5038172658" description="Endoglucanase" evidence="8">
    <location>
        <begin position="23"/>
        <end position="779"/>
    </location>
</feature>
<dbReference type="InterPro" id="IPR008928">
    <property type="entry name" value="6-hairpin_glycosidase_sf"/>
</dbReference>
<dbReference type="AlphaFoldDB" id="A0A975UAW4"/>
<dbReference type="InterPro" id="IPR003305">
    <property type="entry name" value="CenC_carb-bd"/>
</dbReference>
<dbReference type="PROSITE" id="PS51257">
    <property type="entry name" value="PROKAR_LIPOPROTEIN"/>
    <property type="match status" value="1"/>
</dbReference>
<evidence type="ECO:0000256" key="4">
    <source>
        <dbReference type="ARBA" id="ARBA00023295"/>
    </source>
</evidence>
<dbReference type="Pfam" id="PF02927">
    <property type="entry name" value="CelD_N"/>
    <property type="match status" value="1"/>
</dbReference>
<keyword evidence="8" id="KW-0732">Signal</keyword>
<keyword evidence="5 6" id="KW-0624">Polysaccharide degradation</keyword>
<dbReference type="Pfam" id="PF00759">
    <property type="entry name" value="Glyco_hydro_9"/>
    <property type="match status" value="1"/>
</dbReference>
<reference evidence="12" key="1">
    <citation type="submission" date="2021-06" db="EMBL/GenBank/DDBJ databases">
        <title>Vibrio nov. sp., novel gut bacterium isolated from Yellow Sea oyster.</title>
        <authorList>
            <person name="Muhammad N."/>
            <person name="Nguyen T.H."/>
            <person name="Lee Y.-J."/>
            <person name="Ko J."/>
            <person name="Kim S.-G."/>
        </authorList>
    </citation>
    <scope>NUCLEOTIDE SEQUENCE</scope>
    <source>
        <strain evidence="12">OG9-811</strain>
    </source>
</reference>
<dbReference type="GO" id="GO:0008810">
    <property type="term" value="F:cellulase activity"/>
    <property type="evidence" value="ECO:0007669"/>
    <property type="project" value="UniProtKB-EC"/>
</dbReference>
<dbReference type="SUPFAM" id="SSF81296">
    <property type="entry name" value="E set domains"/>
    <property type="match status" value="1"/>
</dbReference>
<dbReference type="InterPro" id="IPR004197">
    <property type="entry name" value="Cellulase_Ig-like"/>
</dbReference>
<keyword evidence="3 6" id="KW-0119">Carbohydrate metabolism</keyword>
<dbReference type="InterPro" id="IPR014756">
    <property type="entry name" value="Ig_E-set"/>
</dbReference>
<evidence type="ECO:0000259" key="9">
    <source>
        <dbReference type="Pfam" id="PF00759"/>
    </source>
</evidence>
<feature type="active site" evidence="7">
    <location>
        <position position="755"/>
    </location>
</feature>
<accession>A0A975UAW4</accession>
<dbReference type="InterPro" id="IPR008979">
    <property type="entry name" value="Galactose-bd-like_sf"/>
</dbReference>
<evidence type="ECO:0000259" key="10">
    <source>
        <dbReference type="Pfam" id="PF02018"/>
    </source>
</evidence>
<dbReference type="EC" id="3.2.1.4" evidence="8"/>
<evidence type="ECO:0000256" key="8">
    <source>
        <dbReference type="RuleBase" id="RU361166"/>
    </source>
</evidence>
<feature type="domain" description="CBM-cenC" evidence="10">
    <location>
        <begin position="38"/>
        <end position="160"/>
    </location>
</feature>
<dbReference type="Gene3D" id="2.60.40.10">
    <property type="entry name" value="Immunoglobulins"/>
    <property type="match status" value="1"/>
</dbReference>
<evidence type="ECO:0000256" key="3">
    <source>
        <dbReference type="ARBA" id="ARBA00023277"/>
    </source>
</evidence>
<dbReference type="Proteomes" id="UP000694232">
    <property type="component" value="Chromosome 1"/>
</dbReference>
<evidence type="ECO:0000313" key="12">
    <source>
        <dbReference type="EMBL" id="QXO18323.1"/>
    </source>
</evidence>
<name>A0A975UAW4_9VIBR</name>
<sequence>MNKQRLCIVTLFSCGFIGLSGCAVDSGPSAGTSQHRENLLTNGSFSQGTDSWWAAGAELTANDNMGCITFNQQGQNPWDVILGQSGLALQKGEDYQLTFSALAKQATNVKALVQHNGAPYTTHLLKDISLNQELKPFQFSFKPADNDDKVQLQFQMGTESPTTVCVKDVKLSGPEYVKETNLADVRVNQVGYFVHGPKYATVATEATSPVAWKLLDENQQVVAKGQTTPFGTNNASGEQVQWINFSQVQTPLHQAILEVDGSRSHPFAIDNTLYHNMKYDALSFFYQQRSGIEIVPEYVQRANLARPAGHLPEVVTCFNQTDAKGNQWPGCNLTLDVTGGWYDAGDHGKYVVNGGISVWTLTNYYEREQQAHPTKFSAFKDGKVKIPENQNGNNDLLDEARWMTDFLMAMQVPENSSVWVPVGDQSKQLDQLSLTQIDAGGMVFHKVADDAWTGMPLPPHKDPRERFLSHPTTAATLNLAATAAQCARVWQDSDPNYANRCLTAAEKAWQAAKQHNNIYAYDNFTGSGPYDDTQLADEFYWAAAELFVTTGKEEYKQFIQASPYYLSTPKGDIDSTGDLYWQGVSSAGTLTLAIVPNSLPAQDIEKARANIIQTADKYYQSIATQGYRIPYNTKEYPWGSNSNLMNRSIFLGLAYDFTKDPKYINAIIDAMDYILGRNPLDQSYVSGYGSRPLLNPHHRFWAHAADPQSPMVAPGVMSGGPNSISFSDPVASAMKGKCTGQTCWKDDIGAWTLNEITINWNAPFFWAVSFLDDSVDAVQ</sequence>
<feature type="signal peptide" evidence="8">
    <location>
        <begin position="1"/>
        <end position="22"/>
    </location>
</feature>
<dbReference type="GO" id="GO:0030245">
    <property type="term" value="P:cellulose catabolic process"/>
    <property type="evidence" value="ECO:0007669"/>
    <property type="project" value="UniProtKB-KW"/>
</dbReference>
<dbReference type="KEGG" id="vos:KNV97_08590"/>
<keyword evidence="2 6" id="KW-0378">Hydrolase</keyword>
<dbReference type="InterPro" id="IPR013783">
    <property type="entry name" value="Ig-like_fold"/>
</dbReference>
<feature type="active site" evidence="7">
    <location>
        <position position="746"/>
    </location>
</feature>
<keyword evidence="8" id="KW-0136">Cellulose degradation</keyword>
<dbReference type="Gene3D" id="1.50.10.10">
    <property type="match status" value="1"/>
</dbReference>
<protein>
    <recommendedName>
        <fullName evidence="8">Endoglucanase</fullName>
        <ecNumber evidence="8">3.2.1.4</ecNumber>
    </recommendedName>
</protein>
<organism evidence="12 13">
    <name type="scientific">Vibrio ostreae</name>
    <dbReference type="NCBI Taxonomy" id="2841925"/>
    <lineage>
        <taxon>Bacteria</taxon>
        <taxon>Pseudomonadati</taxon>
        <taxon>Pseudomonadota</taxon>
        <taxon>Gammaproteobacteria</taxon>
        <taxon>Vibrionales</taxon>
        <taxon>Vibrionaceae</taxon>
        <taxon>Vibrio</taxon>
    </lineage>
</organism>
<dbReference type="SUPFAM" id="SSF49785">
    <property type="entry name" value="Galactose-binding domain-like"/>
    <property type="match status" value="1"/>
</dbReference>
<keyword evidence="13" id="KW-1185">Reference proteome</keyword>
<evidence type="ECO:0000256" key="6">
    <source>
        <dbReference type="PROSITE-ProRule" id="PRU10059"/>
    </source>
</evidence>
<evidence type="ECO:0000259" key="11">
    <source>
        <dbReference type="Pfam" id="PF02927"/>
    </source>
</evidence>
<feature type="domain" description="Cellulase Ig-like" evidence="11">
    <location>
        <begin position="184"/>
        <end position="251"/>
    </location>
</feature>
<dbReference type="Pfam" id="PF02018">
    <property type="entry name" value="CBM_4_9"/>
    <property type="match status" value="1"/>
</dbReference>
<comment type="similarity">
    <text evidence="1 6 8">Belongs to the glycosyl hydrolase 9 (cellulase E) family.</text>
</comment>
<dbReference type="InterPro" id="IPR033126">
    <property type="entry name" value="Glyco_hydro_9_Asp/Glu_AS"/>
</dbReference>
<dbReference type="Gene3D" id="2.60.120.260">
    <property type="entry name" value="Galactose-binding domain-like"/>
    <property type="match status" value="1"/>
</dbReference>
<evidence type="ECO:0000256" key="2">
    <source>
        <dbReference type="ARBA" id="ARBA00022801"/>
    </source>
</evidence>
<dbReference type="PANTHER" id="PTHR22298">
    <property type="entry name" value="ENDO-1,4-BETA-GLUCANASE"/>
    <property type="match status" value="1"/>
</dbReference>
<feature type="domain" description="Glycoside hydrolase family 9" evidence="9">
    <location>
        <begin position="274"/>
        <end position="768"/>
    </location>
</feature>
<feature type="active site" evidence="6">
    <location>
        <position position="697"/>
    </location>
</feature>
<dbReference type="InterPro" id="IPR018221">
    <property type="entry name" value="Glyco_hydro_9_His_AS"/>
</dbReference>
<dbReference type="CDD" id="cd02850">
    <property type="entry name" value="E_set_Cellulase_N"/>
    <property type="match status" value="1"/>
</dbReference>
<gene>
    <name evidence="12" type="ORF">KNV97_08590</name>
</gene>
<comment type="catalytic activity">
    <reaction evidence="8">
        <text>Endohydrolysis of (1-&gt;4)-beta-D-glucosidic linkages in cellulose, lichenin and cereal beta-D-glucans.</text>
        <dbReference type="EC" id="3.2.1.4"/>
    </reaction>
</comment>
<keyword evidence="4 6" id="KW-0326">Glycosidase</keyword>
<dbReference type="PROSITE" id="PS00592">
    <property type="entry name" value="GH9_2"/>
    <property type="match status" value="1"/>
</dbReference>
<evidence type="ECO:0000256" key="1">
    <source>
        <dbReference type="ARBA" id="ARBA00007072"/>
    </source>
</evidence>
<evidence type="ECO:0000256" key="7">
    <source>
        <dbReference type="PROSITE-ProRule" id="PRU10060"/>
    </source>
</evidence>
<dbReference type="InterPro" id="IPR001701">
    <property type="entry name" value="Glyco_hydro_9"/>
</dbReference>